<evidence type="ECO:0000259" key="4">
    <source>
        <dbReference type="Pfam" id="PF01103"/>
    </source>
</evidence>
<evidence type="ECO:0000313" key="6">
    <source>
        <dbReference type="Proteomes" id="UP000784294"/>
    </source>
</evidence>
<reference evidence="5" key="1">
    <citation type="submission" date="2018-11" db="EMBL/GenBank/DDBJ databases">
        <authorList>
            <consortium name="Pathogen Informatics"/>
        </authorList>
    </citation>
    <scope>NUCLEOTIDE SEQUENCE</scope>
</reference>
<dbReference type="EMBL" id="CAAALY010002256">
    <property type="protein sequence ID" value="VEL07681.1"/>
    <property type="molecule type" value="Genomic_DNA"/>
</dbReference>
<keyword evidence="2" id="KW-0472">Membrane</keyword>
<feature type="region of interest" description="Disordered" evidence="3">
    <location>
        <begin position="1"/>
        <end position="60"/>
    </location>
</feature>
<dbReference type="AlphaFoldDB" id="A0A3S4ZC01"/>
<dbReference type="GO" id="GO:0019867">
    <property type="term" value="C:outer membrane"/>
    <property type="evidence" value="ECO:0007669"/>
    <property type="project" value="InterPro"/>
</dbReference>
<dbReference type="InterPro" id="IPR000184">
    <property type="entry name" value="Bac_surfAg_D15"/>
</dbReference>
<accession>A0A3S4ZC01</accession>
<comment type="caution">
    <text evidence="5">The sequence shown here is derived from an EMBL/GenBank/DDBJ whole genome shotgun (WGS) entry which is preliminary data.</text>
</comment>
<evidence type="ECO:0000256" key="3">
    <source>
        <dbReference type="SAM" id="MobiDB-lite"/>
    </source>
</evidence>
<sequence>IGPTKPQLIPARIIVGPSISESSSRQPEEPRSDGDAVSVGNISDSDERPYGLGFESPDPVVWKAEDNETDQSLPKGSHIPIGSLGYWLAGLHLYAPLPKFGNAEGSYSSMLRLHSFAMAGGTIDNPVIQISNCLSSTNPPGRLISTLLDFPRIVLGAGIVVRFSSFLRAELNYCLPLLSQPGDRVCSGFQFGAGIHYM</sequence>
<dbReference type="OrthoDB" id="1724197at2759"/>
<proteinExistence type="predicted"/>
<organism evidence="5 6">
    <name type="scientific">Protopolystoma xenopodis</name>
    <dbReference type="NCBI Taxonomy" id="117903"/>
    <lineage>
        <taxon>Eukaryota</taxon>
        <taxon>Metazoa</taxon>
        <taxon>Spiralia</taxon>
        <taxon>Lophotrochozoa</taxon>
        <taxon>Platyhelminthes</taxon>
        <taxon>Monogenea</taxon>
        <taxon>Polyopisthocotylea</taxon>
        <taxon>Polystomatidea</taxon>
        <taxon>Polystomatidae</taxon>
        <taxon>Protopolystoma</taxon>
    </lineage>
</organism>
<dbReference type="Proteomes" id="UP000784294">
    <property type="component" value="Unassembled WGS sequence"/>
</dbReference>
<comment type="subcellular location">
    <subcellularLocation>
        <location evidence="1">Membrane</location>
    </subcellularLocation>
</comment>
<keyword evidence="6" id="KW-1185">Reference proteome</keyword>
<evidence type="ECO:0000256" key="1">
    <source>
        <dbReference type="ARBA" id="ARBA00004370"/>
    </source>
</evidence>
<feature type="non-terminal residue" evidence="5">
    <location>
        <position position="198"/>
    </location>
</feature>
<feature type="domain" description="Bacterial surface antigen (D15)" evidence="4">
    <location>
        <begin position="77"/>
        <end position="195"/>
    </location>
</feature>
<evidence type="ECO:0000256" key="2">
    <source>
        <dbReference type="ARBA" id="ARBA00023136"/>
    </source>
</evidence>
<evidence type="ECO:0000313" key="5">
    <source>
        <dbReference type="EMBL" id="VEL07681.1"/>
    </source>
</evidence>
<name>A0A3S4ZC01_9PLAT</name>
<gene>
    <name evidence="5" type="ORF">PXEA_LOCUS1121</name>
</gene>
<dbReference type="Gene3D" id="2.40.160.50">
    <property type="entry name" value="membrane protein fhac: a member of the omp85/tpsb transporter family"/>
    <property type="match status" value="1"/>
</dbReference>
<protein>
    <recommendedName>
        <fullName evidence="4">Bacterial surface antigen (D15) domain-containing protein</fullName>
    </recommendedName>
</protein>
<dbReference type="Pfam" id="PF01103">
    <property type="entry name" value="Omp85"/>
    <property type="match status" value="1"/>
</dbReference>